<keyword evidence="3" id="KW-1185">Reference proteome</keyword>
<comment type="caution">
    <text evidence="2">The sequence shown here is derived from an EMBL/GenBank/DDBJ whole genome shotgun (WGS) entry which is preliminary data.</text>
</comment>
<proteinExistence type="predicted"/>
<reference evidence="3" key="1">
    <citation type="journal article" date="2019" name="Int. J. Syst. Evol. Microbiol.">
        <title>The Global Catalogue of Microorganisms (GCM) 10K type strain sequencing project: providing services to taxonomists for standard genome sequencing and annotation.</title>
        <authorList>
            <consortium name="The Broad Institute Genomics Platform"/>
            <consortium name="The Broad Institute Genome Sequencing Center for Infectious Disease"/>
            <person name="Wu L."/>
            <person name="Ma J."/>
        </authorList>
    </citation>
    <scope>NUCLEOTIDE SEQUENCE [LARGE SCALE GENOMIC DNA]</scope>
    <source>
        <strain evidence="3">CGMCC 1.10106</strain>
    </source>
</reference>
<gene>
    <name evidence="2" type="ORF">GCM10011395_13380</name>
</gene>
<accession>A0ABQ1GIV2</accession>
<dbReference type="CDD" id="cd06259">
    <property type="entry name" value="YdcF-like"/>
    <property type="match status" value="1"/>
</dbReference>
<dbReference type="InterPro" id="IPR003848">
    <property type="entry name" value="DUF218"/>
</dbReference>
<dbReference type="Proteomes" id="UP000618591">
    <property type="component" value="Unassembled WGS sequence"/>
</dbReference>
<evidence type="ECO:0000259" key="1">
    <source>
        <dbReference type="Pfam" id="PF02698"/>
    </source>
</evidence>
<dbReference type="EMBL" id="BMDW01000006">
    <property type="protein sequence ID" value="GGA44490.1"/>
    <property type="molecule type" value="Genomic_DNA"/>
</dbReference>
<feature type="domain" description="DUF218" evidence="1">
    <location>
        <begin position="34"/>
        <end position="137"/>
    </location>
</feature>
<sequence>MILRILAAMVLLYVAGLGIYLATMPAPLAGPKTDAIVVLTGSAGRIDRGLRLLEAHAAQRMLISGVAPEVRPNELAHEYKVSPALFRCCIDLGHEAVDTRSNADETADWLRSHNYKTVRLVTSDWHLARAKLELVNALDGDATVIGDGVPSSPRYAVLLGEYNKLIVRKAALLIGRGS</sequence>
<dbReference type="Pfam" id="PF02698">
    <property type="entry name" value="DUF218"/>
    <property type="match status" value="1"/>
</dbReference>
<protein>
    <recommendedName>
        <fullName evidence="1">DUF218 domain-containing protein</fullName>
    </recommendedName>
</protein>
<evidence type="ECO:0000313" key="3">
    <source>
        <dbReference type="Proteomes" id="UP000618591"/>
    </source>
</evidence>
<name>A0ABQ1GIV2_9SPHN</name>
<evidence type="ECO:0000313" key="2">
    <source>
        <dbReference type="EMBL" id="GGA44490.1"/>
    </source>
</evidence>
<organism evidence="2 3">
    <name type="scientific">Sphingomonas psychrolutea</name>
    <dbReference type="NCBI Taxonomy" id="1259676"/>
    <lineage>
        <taxon>Bacteria</taxon>
        <taxon>Pseudomonadati</taxon>
        <taxon>Pseudomonadota</taxon>
        <taxon>Alphaproteobacteria</taxon>
        <taxon>Sphingomonadales</taxon>
        <taxon>Sphingomonadaceae</taxon>
        <taxon>Sphingomonas</taxon>
    </lineage>
</organism>